<dbReference type="Proteomes" id="UP001596215">
    <property type="component" value="Unassembled WGS sequence"/>
</dbReference>
<protein>
    <submittedName>
        <fullName evidence="1">Polysaccharide deacetylase</fullName>
    </submittedName>
</protein>
<dbReference type="PANTHER" id="PTHR43123">
    <property type="entry name" value="POLYSACCHARIDE DEACETYLASE-RELATED"/>
    <property type="match status" value="1"/>
</dbReference>
<keyword evidence="2" id="KW-1185">Reference proteome</keyword>
<dbReference type="EMBL" id="JBHSUC010000003">
    <property type="protein sequence ID" value="MFC6361169.1"/>
    <property type="molecule type" value="Genomic_DNA"/>
</dbReference>
<comment type="caution">
    <text evidence="1">The sequence shown here is derived from an EMBL/GenBank/DDBJ whole genome shotgun (WGS) entry which is preliminary data.</text>
</comment>
<proteinExistence type="predicted"/>
<dbReference type="SUPFAM" id="SSF88713">
    <property type="entry name" value="Glycoside hydrolase/deacetylase"/>
    <property type="match status" value="1"/>
</dbReference>
<accession>A0ABW1VJ75</accession>
<dbReference type="InterPro" id="IPR011330">
    <property type="entry name" value="Glyco_hydro/deAcase_b/a-brl"/>
</dbReference>
<name>A0ABW1VJ75_9GAMM</name>
<evidence type="ECO:0000313" key="2">
    <source>
        <dbReference type="Proteomes" id="UP001596215"/>
    </source>
</evidence>
<dbReference type="PANTHER" id="PTHR43123:SF4">
    <property type="entry name" value="POLYSACCHARIDE DEACETYLASE"/>
    <property type="match status" value="1"/>
</dbReference>
<gene>
    <name evidence="1" type="ORF">ACFP73_03520</name>
</gene>
<dbReference type="RefSeq" id="WP_212707571.1">
    <property type="nucleotide sequence ID" value="NZ_BAAAFW010000012.1"/>
</dbReference>
<reference evidence="2" key="1">
    <citation type="journal article" date="2019" name="Int. J. Syst. Evol. Microbiol.">
        <title>The Global Catalogue of Microorganisms (GCM) 10K type strain sequencing project: providing services to taxonomists for standard genome sequencing and annotation.</title>
        <authorList>
            <consortium name="The Broad Institute Genomics Platform"/>
            <consortium name="The Broad Institute Genome Sequencing Center for Infectious Disease"/>
            <person name="Wu L."/>
            <person name="Ma J."/>
        </authorList>
    </citation>
    <scope>NUCLEOTIDE SEQUENCE [LARGE SCALE GENOMIC DNA]</scope>
    <source>
        <strain evidence="2">CGMCC 4.1530</strain>
    </source>
</reference>
<evidence type="ECO:0000313" key="1">
    <source>
        <dbReference type="EMBL" id="MFC6361169.1"/>
    </source>
</evidence>
<organism evidence="1 2">
    <name type="scientific">Tatumella punctata</name>
    <dbReference type="NCBI Taxonomy" id="399969"/>
    <lineage>
        <taxon>Bacteria</taxon>
        <taxon>Pseudomonadati</taxon>
        <taxon>Pseudomonadota</taxon>
        <taxon>Gammaproteobacteria</taxon>
        <taxon>Enterobacterales</taxon>
        <taxon>Erwiniaceae</taxon>
        <taxon>Tatumella</taxon>
    </lineage>
</organism>
<dbReference type="Gene3D" id="3.20.20.370">
    <property type="entry name" value="Glycoside hydrolase/deacetylase"/>
    <property type="match status" value="1"/>
</dbReference>
<sequence>MTQNADLILTLNEHHRYPSTDKNSASFSWPGGHGLAIYVAMNLEHFSFGCSEGAKISQVANSLDILNYSWRDYGNRVGGWHLAGLFEKLSIPPAVIANSSILEHYPELLQRWTDLPGSELIGHGYTNSQRQGDLDEEEESYLISYCQQQLTQYQNQKVSGWLSPWISESHNTPDLLKQHGFDYSLNWAHDDRPVPINTRHGELLSIPYPQEINDIPTIIPNGTSIDIFCQMIKDQFAELLERSKFSPQVMGIALHPYIVGQPFRFYQLKKTLAELILQQNEFWLTTPGEIARYYRSSFPE</sequence>